<protein>
    <recommendedName>
        <fullName evidence="6 11">UDP-glucose 4-epimerase</fullName>
        <ecNumber evidence="5 11">5.1.3.2</ecNumber>
    </recommendedName>
</protein>
<comment type="pathway">
    <text evidence="3 11">Carbohydrate metabolism; galactose metabolism.</text>
</comment>
<dbReference type="AlphaFoldDB" id="G2TQB9"/>
<comment type="cofactor">
    <cofactor evidence="2 11">
        <name>NAD(+)</name>
        <dbReference type="ChEBI" id="CHEBI:57540"/>
    </cofactor>
</comment>
<name>G2TQB9_HEYCO</name>
<evidence type="ECO:0000256" key="3">
    <source>
        <dbReference type="ARBA" id="ARBA00004947"/>
    </source>
</evidence>
<dbReference type="Proteomes" id="UP000009283">
    <property type="component" value="Chromosome"/>
</dbReference>
<reference evidence="13 14" key="1">
    <citation type="journal article" date="2011" name="Stand. Genomic Sci.">
        <title>Complete Genome Sequence of a thermotolerant sporogenic lactic acid bacterium, Bacillus coagulans strain 36D1.</title>
        <authorList>
            <person name="Rhee M.S."/>
            <person name="Moritz B.E."/>
            <person name="Xie G."/>
            <person name="Glavina Del Rio T."/>
            <person name="Dalin E."/>
            <person name="Tice H."/>
            <person name="Bruce D."/>
            <person name="Goodwin L."/>
            <person name="Chertkov O."/>
            <person name="Brettin T."/>
            <person name="Han C."/>
            <person name="Detter C."/>
            <person name="Pitluck S."/>
            <person name="Land M.L."/>
            <person name="Patel M."/>
            <person name="Ou M."/>
            <person name="Harbrucker R."/>
            <person name="Ingram L.O."/>
            <person name="Shanmugam K.T."/>
        </authorList>
    </citation>
    <scope>NUCLEOTIDE SEQUENCE [LARGE SCALE GENOMIC DNA]</scope>
    <source>
        <strain evidence="13 14">36D1</strain>
    </source>
</reference>
<evidence type="ECO:0000259" key="12">
    <source>
        <dbReference type="Pfam" id="PF01370"/>
    </source>
</evidence>
<evidence type="ECO:0000256" key="7">
    <source>
        <dbReference type="ARBA" id="ARBA00023027"/>
    </source>
</evidence>
<proteinExistence type="inferred from homology"/>
<dbReference type="UniPathway" id="UPA00214"/>
<keyword evidence="7 11" id="KW-0520">NAD</keyword>
<dbReference type="GO" id="GO:0003978">
    <property type="term" value="F:UDP-glucose 4-epimerase activity"/>
    <property type="evidence" value="ECO:0007669"/>
    <property type="project" value="UniProtKB-UniRule"/>
</dbReference>
<evidence type="ECO:0000256" key="6">
    <source>
        <dbReference type="ARBA" id="ARBA00018569"/>
    </source>
</evidence>
<dbReference type="EMBL" id="CP003056">
    <property type="protein sequence ID" value="AEO99767.1"/>
    <property type="molecule type" value="Genomic_DNA"/>
</dbReference>
<dbReference type="PANTHER" id="PTHR43725:SF53">
    <property type="entry name" value="UDP-ARABINOSE 4-EPIMERASE 1"/>
    <property type="match status" value="1"/>
</dbReference>
<dbReference type="InterPro" id="IPR036291">
    <property type="entry name" value="NAD(P)-bd_dom_sf"/>
</dbReference>
<gene>
    <name evidence="13" type="ORF">Bcoa_0544</name>
</gene>
<evidence type="ECO:0000313" key="13">
    <source>
        <dbReference type="EMBL" id="AEO99767.1"/>
    </source>
</evidence>
<dbReference type="HOGENOM" id="CLU_007383_1_10_9"/>
<dbReference type="KEGG" id="bag:Bcoa_0544"/>
<keyword evidence="9 11" id="KW-0413">Isomerase</keyword>
<evidence type="ECO:0000256" key="5">
    <source>
        <dbReference type="ARBA" id="ARBA00013189"/>
    </source>
</evidence>
<dbReference type="OrthoDB" id="9801785at2"/>
<accession>G2TQB9</accession>
<evidence type="ECO:0000256" key="4">
    <source>
        <dbReference type="ARBA" id="ARBA00007637"/>
    </source>
</evidence>
<organism evidence="13 14">
    <name type="scientific">Heyndrickxia coagulans 36D1</name>
    <dbReference type="NCBI Taxonomy" id="345219"/>
    <lineage>
        <taxon>Bacteria</taxon>
        <taxon>Bacillati</taxon>
        <taxon>Bacillota</taxon>
        <taxon>Bacilli</taxon>
        <taxon>Bacillales</taxon>
        <taxon>Bacillaceae</taxon>
        <taxon>Heyndrickxia</taxon>
    </lineage>
</organism>
<dbReference type="RefSeq" id="WP_014095917.1">
    <property type="nucleotide sequence ID" value="NC_016023.1"/>
</dbReference>
<evidence type="ECO:0000256" key="10">
    <source>
        <dbReference type="ARBA" id="ARBA00023277"/>
    </source>
</evidence>
<dbReference type="InterPro" id="IPR005886">
    <property type="entry name" value="UDP_G4E"/>
</dbReference>
<comment type="subunit">
    <text evidence="11">Homodimer.</text>
</comment>
<evidence type="ECO:0000256" key="11">
    <source>
        <dbReference type="RuleBase" id="RU366046"/>
    </source>
</evidence>
<evidence type="ECO:0000256" key="8">
    <source>
        <dbReference type="ARBA" id="ARBA00023144"/>
    </source>
</evidence>
<dbReference type="eggNOG" id="COG1087">
    <property type="taxonomic scope" value="Bacteria"/>
</dbReference>
<dbReference type="Gene3D" id="3.90.25.10">
    <property type="entry name" value="UDP-galactose 4-epimerase, domain 1"/>
    <property type="match status" value="1"/>
</dbReference>
<dbReference type="PANTHER" id="PTHR43725">
    <property type="entry name" value="UDP-GLUCOSE 4-EPIMERASE"/>
    <property type="match status" value="1"/>
</dbReference>
<dbReference type="GO" id="GO:0033499">
    <property type="term" value="P:galactose catabolic process via UDP-galactose, Leloir pathway"/>
    <property type="evidence" value="ECO:0007669"/>
    <property type="project" value="TreeGrafter"/>
</dbReference>
<comment type="similarity">
    <text evidence="4 11">Belongs to the NAD(P)-dependent epimerase/dehydratase family.</text>
</comment>
<evidence type="ECO:0000256" key="1">
    <source>
        <dbReference type="ARBA" id="ARBA00000083"/>
    </source>
</evidence>
<evidence type="ECO:0000256" key="9">
    <source>
        <dbReference type="ARBA" id="ARBA00023235"/>
    </source>
</evidence>
<sequence length="331" mass="37139">MSILVLGGAGYIGSHAVYQLIDQKYDVVVIDNLQTGHRAAIHPKAKFYEGDIRDRAFMQEVFGKEKIDAIIHFAANSLVGESMEQPLKYFDNNVYGTQIVLEMMKEFHVPHIVFSSTAATYGEPEHVPITETMPTVPTNTYGETKLTMEKMMKWCEKAYGIKYVALRYFNVAGARSTGEIGEDHHPETHLIPVVLETVLGKREAITIFGEDYDTKDGTCVRDYIHVEDLIDAHILALQYLQNGGASDVFNLGSSNGFSVKEIVDTVREVTGKGFNVKIGDRRAGDPSTLIASSDKAKRVLGWNPKKTDIRQIIKDAWNWHESHPNGYDDRR</sequence>
<dbReference type="NCBIfam" id="TIGR01179">
    <property type="entry name" value="galE"/>
    <property type="match status" value="1"/>
</dbReference>
<keyword evidence="8" id="KW-0299">Galactose metabolism</keyword>
<evidence type="ECO:0000256" key="2">
    <source>
        <dbReference type="ARBA" id="ARBA00001911"/>
    </source>
</evidence>
<dbReference type="SUPFAM" id="SSF51735">
    <property type="entry name" value="NAD(P)-binding Rossmann-fold domains"/>
    <property type="match status" value="1"/>
</dbReference>
<evidence type="ECO:0000313" key="14">
    <source>
        <dbReference type="Proteomes" id="UP000009283"/>
    </source>
</evidence>
<dbReference type="InterPro" id="IPR001509">
    <property type="entry name" value="Epimerase_deHydtase"/>
</dbReference>
<keyword evidence="10 11" id="KW-0119">Carbohydrate metabolism</keyword>
<dbReference type="Gene3D" id="3.40.50.720">
    <property type="entry name" value="NAD(P)-binding Rossmann-like Domain"/>
    <property type="match status" value="1"/>
</dbReference>
<comment type="catalytic activity">
    <reaction evidence="1 11">
        <text>UDP-alpha-D-glucose = UDP-alpha-D-galactose</text>
        <dbReference type="Rhea" id="RHEA:22168"/>
        <dbReference type="ChEBI" id="CHEBI:58885"/>
        <dbReference type="ChEBI" id="CHEBI:66914"/>
        <dbReference type="EC" id="5.1.3.2"/>
    </reaction>
</comment>
<feature type="domain" description="NAD-dependent epimerase/dehydratase" evidence="12">
    <location>
        <begin position="3"/>
        <end position="252"/>
    </location>
</feature>
<dbReference type="Pfam" id="PF01370">
    <property type="entry name" value="Epimerase"/>
    <property type="match status" value="1"/>
</dbReference>
<dbReference type="EC" id="5.1.3.2" evidence="5 11"/>
<dbReference type="CDD" id="cd05247">
    <property type="entry name" value="UDP_G4E_1_SDR_e"/>
    <property type="match status" value="1"/>
</dbReference>